<dbReference type="Proteomes" id="UP001320119">
    <property type="component" value="Chromosome"/>
</dbReference>
<dbReference type="PROSITE" id="PS51257">
    <property type="entry name" value="PROKAR_LIPOPROTEIN"/>
    <property type="match status" value="1"/>
</dbReference>
<dbReference type="RefSeq" id="WP_236982675.1">
    <property type="nucleotide sequence ID" value="NZ_AP023086.1"/>
</dbReference>
<evidence type="ECO:0000313" key="3">
    <source>
        <dbReference type="Proteomes" id="UP001320119"/>
    </source>
</evidence>
<gene>
    <name evidence="2" type="ORF">MARGE09_P2585</name>
</gene>
<dbReference type="AlphaFoldDB" id="A0AAN1WIV7"/>
<reference evidence="2 3" key="1">
    <citation type="journal article" date="2022" name="IScience">
        <title>An ultrasensitive nanofiber-based assay for enzymatic hydrolysis and deep-sea microbial degradation of cellulose.</title>
        <authorList>
            <person name="Tsudome M."/>
            <person name="Tachioka M."/>
            <person name="Miyazaki M."/>
            <person name="Uchimura K."/>
            <person name="Tsuda M."/>
            <person name="Takaki Y."/>
            <person name="Deguchi S."/>
        </authorList>
    </citation>
    <scope>NUCLEOTIDE SEQUENCE [LARGE SCALE GENOMIC DNA]</scope>
    <source>
        <strain evidence="2 3">GE09</strain>
    </source>
</reference>
<keyword evidence="1" id="KW-0732">Signal</keyword>
<name>A0AAN1WIV7_9GAMM</name>
<dbReference type="EMBL" id="AP023086">
    <property type="protein sequence ID" value="BCD98384.1"/>
    <property type="molecule type" value="Genomic_DNA"/>
</dbReference>
<dbReference type="KEGG" id="marq:MARGE09_P2585"/>
<organism evidence="2 3">
    <name type="scientific">Marinagarivorans cellulosilyticus</name>
    <dbReference type="NCBI Taxonomy" id="2721545"/>
    <lineage>
        <taxon>Bacteria</taxon>
        <taxon>Pseudomonadati</taxon>
        <taxon>Pseudomonadota</taxon>
        <taxon>Gammaproteobacteria</taxon>
        <taxon>Cellvibrionales</taxon>
        <taxon>Cellvibrionaceae</taxon>
        <taxon>Marinagarivorans</taxon>
    </lineage>
</organism>
<evidence type="ECO:0000256" key="1">
    <source>
        <dbReference type="SAM" id="SignalP"/>
    </source>
</evidence>
<evidence type="ECO:0000313" key="2">
    <source>
        <dbReference type="EMBL" id="BCD98384.1"/>
    </source>
</evidence>
<sequence length="124" mass="13894">MRKTLLMLGGALSSLVGCATNGLQGQWQYSDGNTTIGLNLQAEELCELSLSRFVRDDMKKTCRYETNKHDKVADPKAPKGYLVFLHDDAGNCDVFADFEFSYDRDAELLTFLVGDTPFVMEKLK</sequence>
<evidence type="ECO:0008006" key="4">
    <source>
        <dbReference type="Google" id="ProtNLM"/>
    </source>
</evidence>
<feature type="signal peptide" evidence="1">
    <location>
        <begin position="1"/>
        <end position="19"/>
    </location>
</feature>
<feature type="chain" id="PRO_5042943030" description="Lipoprotein" evidence="1">
    <location>
        <begin position="20"/>
        <end position="124"/>
    </location>
</feature>
<proteinExistence type="predicted"/>
<accession>A0AAN1WIV7</accession>
<keyword evidence="3" id="KW-1185">Reference proteome</keyword>
<protein>
    <recommendedName>
        <fullName evidence="4">Lipoprotein</fullName>
    </recommendedName>
</protein>